<dbReference type="OrthoDB" id="3270319at2759"/>
<evidence type="ECO:0000313" key="1">
    <source>
        <dbReference type="EMBL" id="KAB5587818.1"/>
    </source>
</evidence>
<evidence type="ECO:0000313" key="2">
    <source>
        <dbReference type="Proteomes" id="UP000383932"/>
    </source>
</evidence>
<comment type="caution">
    <text evidence="1">The sequence shown here is derived from an EMBL/GenBank/DDBJ whole genome shotgun (WGS) entry which is preliminary data.</text>
</comment>
<dbReference type="Proteomes" id="UP000383932">
    <property type="component" value="Unassembled WGS sequence"/>
</dbReference>
<sequence length="285" mass="32454">MIIIVETLSLIQEGCNVLKAGPFKADETAHAEPIDFKAILTDSKHILNTNFLLDYAHNAHKMCPMLGLDSHTHLYPYSRSNITQLAHLRFTFHRGCWRRTHVKGDENTQEHSKEWDDEETWEELCDFLSSVNPTSTQNPVPNAPDVILVMIVHNNEKELHAFWVSQKIVRPLQNAMQGYIICHNHWSLNNNGQQLLDLKPKCEIISWIVLDKATEDAIAEAAMEHAECSTNPQADMEAFYTGVKKILVHPLLKDASSVPHAWLEKQFPDIAAYEAKSSAKIDWLL</sequence>
<proteinExistence type="predicted"/>
<name>A0A5N5Q8S2_9AGAM</name>
<gene>
    <name evidence="1" type="ORF">CTheo_8739</name>
</gene>
<organism evidence="1 2">
    <name type="scientific">Ceratobasidium theobromae</name>
    <dbReference type="NCBI Taxonomy" id="1582974"/>
    <lineage>
        <taxon>Eukaryota</taxon>
        <taxon>Fungi</taxon>
        <taxon>Dikarya</taxon>
        <taxon>Basidiomycota</taxon>
        <taxon>Agaricomycotina</taxon>
        <taxon>Agaricomycetes</taxon>
        <taxon>Cantharellales</taxon>
        <taxon>Ceratobasidiaceae</taxon>
        <taxon>Ceratobasidium</taxon>
    </lineage>
</organism>
<keyword evidence="2" id="KW-1185">Reference proteome</keyword>
<reference evidence="1 2" key="1">
    <citation type="journal article" date="2019" name="Fungal Biol. Biotechnol.">
        <title>Draft genome sequence of fastidious pathogen Ceratobasidium theobromae, which causes vascular-streak dieback in Theobroma cacao.</title>
        <authorList>
            <person name="Ali S.S."/>
            <person name="Asman A."/>
            <person name="Shao J."/>
            <person name="Firmansyah A.P."/>
            <person name="Susilo A.W."/>
            <person name="Rosmana A."/>
            <person name="McMahon P."/>
            <person name="Junaid M."/>
            <person name="Guest D."/>
            <person name="Kheng T.Y."/>
            <person name="Meinhardt L.W."/>
            <person name="Bailey B.A."/>
        </authorList>
    </citation>
    <scope>NUCLEOTIDE SEQUENCE [LARGE SCALE GENOMIC DNA]</scope>
    <source>
        <strain evidence="1 2">CT2</strain>
    </source>
</reference>
<accession>A0A5N5Q8S2</accession>
<protein>
    <submittedName>
        <fullName evidence="1">Uncharacterized protein</fullName>
    </submittedName>
</protein>
<dbReference type="AlphaFoldDB" id="A0A5N5Q8S2"/>
<dbReference type="EMBL" id="SSOP01000756">
    <property type="protein sequence ID" value="KAB5587818.1"/>
    <property type="molecule type" value="Genomic_DNA"/>
</dbReference>